<dbReference type="eggNOG" id="COG0746">
    <property type="taxonomic scope" value="Bacteria"/>
</dbReference>
<dbReference type="SUPFAM" id="SSF53448">
    <property type="entry name" value="Nucleotide-diphospho-sugar transferases"/>
    <property type="match status" value="1"/>
</dbReference>
<dbReference type="CDD" id="cd02503">
    <property type="entry name" value="MobA"/>
    <property type="match status" value="1"/>
</dbReference>
<evidence type="ECO:0000259" key="9">
    <source>
        <dbReference type="Pfam" id="PF12804"/>
    </source>
</evidence>
<dbReference type="HAMAP" id="MF_00316">
    <property type="entry name" value="MobA"/>
    <property type="match status" value="1"/>
</dbReference>
<dbReference type="AlphaFoldDB" id="B9M624"/>
<proteinExistence type="inferred from homology"/>
<evidence type="ECO:0000256" key="6">
    <source>
        <dbReference type="ARBA" id="ARBA00023134"/>
    </source>
</evidence>
<evidence type="ECO:0000313" key="11">
    <source>
        <dbReference type="Proteomes" id="UP000007721"/>
    </source>
</evidence>
<dbReference type="Pfam" id="PF12804">
    <property type="entry name" value="NTP_transf_3"/>
    <property type="match status" value="1"/>
</dbReference>
<dbReference type="PANTHER" id="PTHR19136:SF81">
    <property type="entry name" value="MOLYBDENUM COFACTOR GUANYLYLTRANSFERASE"/>
    <property type="match status" value="1"/>
</dbReference>
<reference evidence="10 11" key="1">
    <citation type="submission" date="2009-01" db="EMBL/GenBank/DDBJ databases">
        <title>Complete sequence of Geobacter sp. FRC-32.</title>
        <authorList>
            <consortium name="US DOE Joint Genome Institute"/>
            <person name="Lucas S."/>
            <person name="Copeland A."/>
            <person name="Lapidus A."/>
            <person name="Glavina del Rio T."/>
            <person name="Dalin E."/>
            <person name="Tice H."/>
            <person name="Bruce D."/>
            <person name="Goodwin L."/>
            <person name="Pitluck S."/>
            <person name="Saunders E."/>
            <person name="Brettin T."/>
            <person name="Detter J.C."/>
            <person name="Han C."/>
            <person name="Larimer F."/>
            <person name="Land M."/>
            <person name="Hauser L."/>
            <person name="Kyrpides N."/>
            <person name="Ovchinnikova G."/>
            <person name="Kostka J."/>
            <person name="Richardson P."/>
        </authorList>
    </citation>
    <scope>NUCLEOTIDE SEQUENCE [LARGE SCALE GENOMIC DNA]</scope>
    <source>
        <strain evidence="11">DSM 22248 / JCM 15807 / FRC-32</strain>
    </source>
</reference>
<comment type="function">
    <text evidence="8">Transfers a GMP moiety from GTP to Mo-molybdopterin (Mo-MPT) cofactor (Moco or molybdenum cofactor) to form Mo-molybdopterin guanine dinucleotide (Mo-MGD) cofactor.</text>
</comment>
<dbReference type="Gene3D" id="3.90.550.10">
    <property type="entry name" value="Spore Coat Polysaccharide Biosynthesis Protein SpsA, Chain A"/>
    <property type="match status" value="1"/>
</dbReference>
<dbReference type="KEGG" id="geo:Geob_1647"/>
<dbReference type="PANTHER" id="PTHR19136">
    <property type="entry name" value="MOLYBDENUM COFACTOR GUANYLYLTRANSFERASE"/>
    <property type="match status" value="1"/>
</dbReference>
<keyword evidence="5 8" id="KW-0460">Magnesium</keyword>
<dbReference type="RefSeq" id="WP_012646734.1">
    <property type="nucleotide sequence ID" value="NC_011979.1"/>
</dbReference>
<comment type="catalytic activity">
    <reaction evidence="8">
        <text>Mo-molybdopterin + GTP + H(+) = Mo-molybdopterin guanine dinucleotide + diphosphate</text>
        <dbReference type="Rhea" id="RHEA:34243"/>
        <dbReference type="ChEBI" id="CHEBI:15378"/>
        <dbReference type="ChEBI" id="CHEBI:33019"/>
        <dbReference type="ChEBI" id="CHEBI:37565"/>
        <dbReference type="ChEBI" id="CHEBI:71302"/>
        <dbReference type="ChEBI" id="CHEBI:71310"/>
        <dbReference type="EC" id="2.7.7.77"/>
    </reaction>
</comment>
<dbReference type="GO" id="GO:0005737">
    <property type="term" value="C:cytoplasm"/>
    <property type="evidence" value="ECO:0007669"/>
    <property type="project" value="UniProtKB-SubCell"/>
</dbReference>
<keyword evidence="10" id="KW-0548">Nucleotidyltransferase</keyword>
<comment type="domain">
    <text evidence="8">The N-terminal domain determines nucleotide recognition and specific binding, while the C-terminal domain determines the specific binding to the target protein.</text>
</comment>
<accession>B9M624</accession>
<dbReference type="InterPro" id="IPR025877">
    <property type="entry name" value="MobA-like_NTP_Trfase"/>
</dbReference>
<keyword evidence="6 8" id="KW-0342">GTP-binding</keyword>
<dbReference type="EMBL" id="CP001390">
    <property type="protein sequence ID" value="ACM20005.1"/>
    <property type="molecule type" value="Genomic_DNA"/>
</dbReference>
<keyword evidence="11" id="KW-1185">Reference proteome</keyword>
<dbReference type="GO" id="GO:0006777">
    <property type="term" value="P:Mo-molybdopterin cofactor biosynthetic process"/>
    <property type="evidence" value="ECO:0007669"/>
    <property type="project" value="UniProtKB-KW"/>
</dbReference>
<gene>
    <name evidence="8" type="primary">mobA</name>
    <name evidence="10" type="synonym">mobA-2</name>
    <name evidence="10" type="ordered locus">Geob_1647</name>
</gene>
<keyword evidence="2 8" id="KW-0808">Transferase</keyword>
<keyword evidence="1 8" id="KW-0963">Cytoplasm</keyword>
<feature type="binding site" evidence="8">
    <location>
        <position position="99"/>
    </location>
    <ligand>
        <name>Mg(2+)</name>
        <dbReference type="ChEBI" id="CHEBI:18420"/>
    </ligand>
</feature>
<comment type="cofactor">
    <cofactor evidence="8">
        <name>Mg(2+)</name>
        <dbReference type="ChEBI" id="CHEBI:18420"/>
    </cofactor>
</comment>
<comment type="similarity">
    <text evidence="8">Belongs to the MobA family.</text>
</comment>
<feature type="binding site" evidence="8">
    <location>
        <begin position="13"/>
        <end position="15"/>
    </location>
    <ligand>
        <name>GTP</name>
        <dbReference type="ChEBI" id="CHEBI:37565"/>
    </ligand>
</feature>
<feature type="domain" description="MobA-like NTP transferase" evidence="9">
    <location>
        <begin position="10"/>
        <end position="158"/>
    </location>
</feature>
<keyword evidence="3 8" id="KW-0479">Metal-binding</keyword>
<protein>
    <recommendedName>
        <fullName evidence="8">Probable molybdenum cofactor guanylyltransferase</fullName>
        <shortName evidence="8">MoCo guanylyltransferase</shortName>
        <ecNumber evidence="8">2.7.7.77</ecNumber>
    </recommendedName>
    <alternativeName>
        <fullName evidence="8">GTP:molybdopterin guanylyltransferase</fullName>
    </alternativeName>
    <alternativeName>
        <fullName evidence="8">Mo-MPT guanylyltransferase</fullName>
    </alternativeName>
    <alternativeName>
        <fullName evidence="8">Molybdopterin guanylyltransferase</fullName>
    </alternativeName>
    <alternativeName>
        <fullName evidence="8">Molybdopterin-guanine dinucleotide synthase</fullName>
        <shortName evidence="8">MGD synthase</shortName>
    </alternativeName>
</protein>
<evidence type="ECO:0000313" key="10">
    <source>
        <dbReference type="EMBL" id="ACM20005.1"/>
    </source>
</evidence>
<dbReference type="InterPro" id="IPR029044">
    <property type="entry name" value="Nucleotide-diphossugar_trans"/>
</dbReference>
<feature type="binding site" evidence="8">
    <location>
        <position position="25"/>
    </location>
    <ligand>
        <name>GTP</name>
        <dbReference type="ChEBI" id="CHEBI:37565"/>
    </ligand>
</feature>
<evidence type="ECO:0000256" key="3">
    <source>
        <dbReference type="ARBA" id="ARBA00022723"/>
    </source>
</evidence>
<dbReference type="HOGENOM" id="CLU_055597_2_1_7"/>
<evidence type="ECO:0000256" key="1">
    <source>
        <dbReference type="ARBA" id="ARBA00022490"/>
    </source>
</evidence>
<dbReference type="EC" id="2.7.7.77" evidence="8"/>
<dbReference type="GO" id="GO:0061603">
    <property type="term" value="F:molybdenum cofactor guanylyltransferase activity"/>
    <property type="evidence" value="ECO:0007669"/>
    <property type="project" value="UniProtKB-EC"/>
</dbReference>
<comment type="subcellular location">
    <subcellularLocation>
        <location evidence="8">Cytoplasm</location>
    </subcellularLocation>
</comment>
<name>B9M624_GEODF</name>
<comment type="caution">
    <text evidence="8">Lacks conserved residue(s) required for the propagation of feature annotation.</text>
</comment>
<evidence type="ECO:0000256" key="5">
    <source>
        <dbReference type="ARBA" id="ARBA00022842"/>
    </source>
</evidence>
<dbReference type="STRING" id="316067.Geob_1647"/>
<evidence type="ECO:0000256" key="2">
    <source>
        <dbReference type="ARBA" id="ARBA00022679"/>
    </source>
</evidence>
<sequence length="224" mass="24448">MANKIPNVTGVILAGGTSSRMGSNKALLPYQGRRLIETVYGHLAAVFTEVIVVTNAPQQYRFLPCMKVKDVFAGGGALAGIHAGLCHSGSPAVFVVACDMPYLNEAFIRHLASKAASVDVVIPRGPAGLEPLHAVYGRGCLAAMEASLARGEKKISSFFGETTVEIVTEEHITTFDPEFKSFRNINTPMDYYRLRAERHSESPFFKHAQRYDSDSCSLTFFNLI</sequence>
<evidence type="ECO:0000256" key="4">
    <source>
        <dbReference type="ARBA" id="ARBA00022741"/>
    </source>
</evidence>
<organism evidence="10 11">
    <name type="scientific">Geotalea daltonii (strain DSM 22248 / JCM 15807 / FRC-32)</name>
    <name type="common">Geobacter daltonii</name>
    <dbReference type="NCBI Taxonomy" id="316067"/>
    <lineage>
        <taxon>Bacteria</taxon>
        <taxon>Pseudomonadati</taxon>
        <taxon>Thermodesulfobacteriota</taxon>
        <taxon>Desulfuromonadia</taxon>
        <taxon>Geobacterales</taxon>
        <taxon>Geobacteraceae</taxon>
        <taxon>Geotalea</taxon>
    </lineage>
</organism>
<evidence type="ECO:0000256" key="7">
    <source>
        <dbReference type="ARBA" id="ARBA00023150"/>
    </source>
</evidence>
<feature type="binding site" evidence="8">
    <location>
        <position position="99"/>
    </location>
    <ligand>
        <name>GTP</name>
        <dbReference type="ChEBI" id="CHEBI:37565"/>
    </ligand>
</feature>
<keyword evidence="4 8" id="KW-0547">Nucleotide-binding</keyword>
<keyword evidence="7 8" id="KW-0501">Molybdenum cofactor biosynthesis</keyword>
<dbReference type="GO" id="GO:0005525">
    <property type="term" value="F:GTP binding"/>
    <property type="evidence" value="ECO:0007669"/>
    <property type="project" value="UniProtKB-UniRule"/>
</dbReference>
<feature type="binding site" evidence="8">
    <location>
        <position position="70"/>
    </location>
    <ligand>
        <name>GTP</name>
        <dbReference type="ChEBI" id="CHEBI:37565"/>
    </ligand>
</feature>
<dbReference type="InterPro" id="IPR013482">
    <property type="entry name" value="Molybde_CF_guanTrfase"/>
</dbReference>
<dbReference type="Proteomes" id="UP000007721">
    <property type="component" value="Chromosome"/>
</dbReference>
<dbReference type="GO" id="GO:0046872">
    <property type="term" value="F:metal ion binding"/>
    <property type="evidence" value="ECO:0007669"/>
    <property type="project" value="UniProtKB-KW"/>
</dbReference>
<evidence type="ECO:0000256" key="8">
    <source>
        <dbReference type="HAMAP-Rule" id="MF_00316"/>
    </source>
</evidence>